<evidence type="ECO:0000313" key="2">
    <source>
        <dbReference type="EMBL" id="TGZ38995.1"/>
    </source>
</evidence>
<name>A0A4S2JRN8_9HYME</name>
<comment type="caution">
    <text evidence="2">The sequence shown here is derived from an EMBL/GenBank/DDBJ whole genome shotgun (WGS) entry which is preliminary data.</text>
</comment>
<keyword evidence="3" id="KW-1185">Reference proteome</keyword>
<sequence>MRDDLDTTSGVAHFPGASRSAKRSTIKVTFIVPRDLILKANQSRGLCETRDSVRFAYTRATYLRNEDWNSVARYRDTKARTAGLTTSQLTSDSGTTILPASIRNECISLRIAHDPVFFSVNISRHWARSADQSTQSVDKTNSTVVSAERGHLSKTARNSIIGNNEIPICCLTDDICRAKSHCELAKLTEVIEFHPATIHHVTKVSTIHYAKNKERSEIESNIHEDAPAQSNHRQRDGTSASAALATITMHSSTSKCLPRGRRNLRKDSDGIVSGLDAGSRGWMQFSRGGGMVRPASRRAQSVAPTRTYVRSLRTCNTEHRYTESDSATGGVPASVPSALSDVGQCSRLRPGRLTQIKARVSRGGEARRSAVASICTIHAASGHAEARTARFNYEETLSLLGNYLAPPRVLLFDRP</sequence>
<evidence type="ECO:0000256" key="1">
    <source>
        <dbReference type="SAM" id="MobiDB-lite"/>
    </source>
</evidence>
<dbReference type="EMBL" id="QBLH01003331">
    <property type="protein sequence ID" value="TGZ38995.1"/>
    <property type="molecule type" value="Genomic_DNA"/>
</dbReference>
<gene>
    <name evidence="2" type="ORF">DBV15_02368</name>
</gene>
<evidence type="ECO:0000313" key="3">
    <source>
        <dbReference type="Proteomes" id="UP000310200"/>
    </source>
</evidence>
<protein>
    <submittedName>
        <fullName evidence="2">Uncharacterized protein</fullName>
    </submittedName>
</protein>
<organism evidence="2 3">
    <name type="scientific">Temnothorax longispinosus</name>
    <dbReference type="NCBI Taxonomy" id="300112"/>
    <lineage>
        <taxon>Eukaryota</taxon>
        <taxon>Metazoa</taxon>
        <taxon>Ecdysozoa</taxon>
        <taxon>Arthropoda</taxon>
        <taxon>Hexapoda</taxon>
        <taxon>Insecta</taxon>
        <taxon>Pterygota</taxon>
        <taxon>Neoptera</taxon>
        <taxon>Endopterygota</taxon>
        <taxon>Hymenoptera</taxon>
        <taxon>Apocrita</taxon>
        <taxon>Aculeata</taxon>
        <taxon>Formicoidea</taxon>
        <taxon>Formicidae</taxon>
        <taxon>Myrmicinae</taxon>
        <taxon>Temnothorax</taxon>
    </lineage>
</organism>
<accession>A0A4S2JRN8</accession>
<feature type="region of interest" description="Disordered" evidence="1">
    <location>
        <begin position="252"/>
        <end position="272"/>
    </location>
</feature>
<dbReference type="STRING" id="300112.A0A4S2JRN8"/>
<reference evidence="2 3" key="1">
    <citation type="journal article" date="2019" name="Philos. Trans. R. Soc. Lond., B, Biol. Sci.">
        <title>Ant behaviour and brain gene expression of defending hosts depend on the ecological success of the intruding social parasite.</title>
        <authorList>
            <person name="Kaur R."/>
            <person name="Stoldt M."/>
            <person name="Jongepier E."/>
            <person name="Feldmeyer B."/>
            <person name="Menzel F."/>
            <person name="Bornberg-Bauer E."/>
            <person name="Foitzik S."/>
        </authorList>
    </citation>
    <scope>NUCLEOTIDE SEQUENCE [LARGE SCALE GENOMIC DNA]</scope>
    <source>
        <tissue evidence="2">Whole body</tissue>
    </source>
</reference>
<dbReference type="Proteomes" id="UP000310200">
    <property type="component" value="Unassembled WGS sequence"/>
</dbReference>
<proteinExistence type="predicted"/>
<dbReference type="AlphaFoldDB" id="A0A4S2JRN8"/>